<dbReference type="AlphaFoldDB" id="A0AAV0CTR2"/>
<dbReference type="InterPro" id="IPR051179">
    <property type="entry name" value="WD_repeat_multifunction"/>
</dbReference>
<dbReference type="SUPFAM" id="SSF50978">
    <property type="entry name" value="WD40 repeat-like"/>
    <property type="match status" value="1"/>
</dbReference>
<dbReference type="InterPro" id="IPR001680">
    <property type="entry name" value="WD40_rpt"/>
</dbReference>
<dbReference type="Pfam" id="PF00400">
    <property type="entry name" value="WD40"/>
    <property type="match status" value="1"/>
</dbReference>
<accession>A0AAV0CTR2</accession>
<evidence type="ECO:0000313" key="4">
    <source>
        <dbReference type="EMBL" id="CAH9082958.1"/>
    </source>
</evidence>
<evidence type="ECO:0000256" key="2">
    <source>
        <dbReference type="ARBA" id="ARBA00022737"/>
    </source>
</evidence>
<dbReference type="InterPro" id="IPR015943">
    <property type="entry name" value="WD40/YVTN_repeat-like_dom_sf"/>
</dbReference>
<reference evidence="4" key="1">
    <citation type="submission" date="2022-07" db="EMBL/GenBank/DDBJ databases">
        <authorList>
            <person name="Macas J."/>
            <person name="Novak P."/>
            <person name="Neumann P."/>
        </authorList>
    </citation>
    <scope>NUCLEOTIDE SEQUENCE</scope>
</reference>
<dbReference type="Gene3D" id="2.130.10.10">
    <property type="entry name" value="YVTN repeat-like/Quinoprotein amine dehydrogenase"/>
    <property type="match status" value="1"/>
</dbReference>
<evidence type="ECO:0000256" key="3">
    <source>
        <dbReference type="PROSITE-ProRule" id="PRU00221"/>
    </source>
</evidence>
<keyword evidence="1 3" id="KW-0853">WD repeat</keyword>
<evidence type="ECO:0000256" key="1">
    <source>
        <dbReference type="ARBA" id="ARBA00022574"/>
    </source>
</evidence>
<comment type="caution">
    <text evidence="4">The sequence shown here is derived from an EMBL/GenBank/DDBJ whole genome shotgun (WGS) entry which is preliminary data.</text>
</comment>
<gene>
    <name evidence="4" type="ORF">CEPIT_LOCUS8298</name>
</gene>
<dbReference type="InterPro" id="IPR036322">
    <property type="entry name" value="WD40_repeat_dom_sf"/>
</dbReference>
<name>A0AAV0CTR2_9ASTE</name>
<keyword evidence="2" id="KW-0677">Repeat</keyword>
<dbReference type="Proteomes" id="UP001152523">
    <property type="component" value="Unassembled WGS sequence"/>
</dbReference>
<dbReference type="PANTHER" id="PTHR19857:SF21">
    <property type="entry name" value="ANAPHASE-PROMOTING COMPLEX SUBUNIT 4 WD40 DOMAIN-CONTAINING PROTEIN"/>
    <property type="match status" value="1"/>
</dbReference>
<feature type="repeat" description="WD" evidence="3">
    <location>
        <begin position="240"/>
        <end position="281"/>
    </location>
</feature>
<dbReference type="EMBL" id="CAMAPF010000040">
    <property type="protein sequence ID" value="CAH9082958.1"/>
    <property type="molecule type" value="Genomic_DNA"/>
</dbReference>
<proteinExistence type="predicted"/>
<protein>
    <submittedName>
        <fullName evidence="4">Uncharacterized protein</fullName>
    </submittedName>
</protein>
<dbReference type="SMART" id="SM00320">
    <property type="entry name" value="WD40"/>
    <property type="match status" value="3"/>
</dbReference>
<organism evidence="4 5">
    <name type="scientific">Cuscuta epithymum</name>
    <dbReference type="NCBI Taxonomy" id="186058"/>
    <lineage>
        <taxon>Eukaryota</taxon>
        <taxon>Viridiplantae</taxon>
        <taxon>Streptophyta</taxon>
        <taxon>Embryophyta</taxon>
        <taxon>Tracheophyta</taxon>
        <taxon>Spermatophyta</taxon>
        <taxon>Magnoliopsida</taxon>
        <taxon>eudicotyledons</taxon>
        <taxon>Gunneridae</taxon>
        <taxon>Pentapetalae</taxon>
        <taxon>asterids</taxon>
        <taxon>lamiids</taxon>
        <taxon>Solanales</taxon>
        <taxon>Convolvulaceae</taxon>
        <taxon>Cuscuteae</taxon>
        <taxon>Cuscuta</taxon>
        <taxon>Cuscuta subgen. Cuscuta</taxon>
    </lineage>
</organism>
<dbReference type="PANTHER" id="PTHR19857">
    <property type="entry name" value="MITOCHONDRIAL DIVISION PROTEIN 1-RELATED"/>
    <property type="match status" value="1"/>
</dbReference>
<keyword evidence="5" id="KW-1185">Reference proteome</keyword>
<dbReference type="PROSITE" id="PS50082">
    <property type="entry name" value="WD_REPEATS_2"/>
    <property type="match status" value="1"/>
</dbReference>
<evidence type="ECO:0000313" key="5">
    <source>
        <dbReference type="Proteomes" id="UP001152523"/>
    </source>
</evidence>
<sequence length="493" mass="55064">MEKYLVPVAPAQQNPKAPRRQPWQKVMFELNGRTNRKYLHLASALIAQSYSMVAGFPHTYHNNEVPCPTHMSWFQGGTYNHNLIGSEGISALEFDRKGVYLASVTKSGCLTVHDFEDLFYEGKVFPLGFKEDEGKLLLHISTLNQLDVVRWNICNQNEVACTSLKSSEVHIYDIGYISSEPMDVLKKRPTISINGYTTRKGLSDIAFSSNNNSRLFASDFSGMVNVWDRRMSHFPCHELRTNCNDAITSIKLNADNQVVFGASKHGSIYMWDIRGGRSAAAFQNNTDCCSPLLSVKLETEFGKIKSLKAQSNVRMKEIHSIDINPSCQYQLAFHLDDAWSGVFDTNCMKVTHVHCPPPAWLRDNIDGLGNLGHLRKPSWLPSYSIYAVGSDDGLHLLDFYPDCSSPCHVDFDEEIEGISQVQNQHRRNEFISLREGVTACTVHPITSTIVAGTKLSSLLVISQAPVSCQGDDDCQRCNVNVPKVLEHAAIDAS</sequence>